<feature type="domain" description="Pyrrolo-quinoline quinone repeat" evidence="1">
    <location>
        <begin position="335"/>
        <end position="429"/>
    </location>
</feature>
<gene>
    <name evidence="2" type="ORF">GJQ57_16170</name>
</gene>
<dbReference type="Gene3D" id="3.40.50.2020">
    <property type="match status" value="1"/>
</dbReference>
<dbReference type="Pfam" id="PF13360">
    <property type="entry name" value="PQQ_2"/>
    <property type="match status" value="3"/>
</dbReference>
<dbReference type="PANTHER" id="PTHR34512">
    <property type="entry name" value="CELL SURFACE PROTEIN"/>
    <property type="match status" value="1"/>
</dbReference>
<reference evidence="2 3" key="1">
    <citation type="submission" date="2019-11" db="EMBL/GenBank/DDBJ databases">
        <title>Phenotypic characterization of an OXA-22 and OXA-60 co-producing Ralstonia pickettii clinical strain.</title>
        <authorList>
            <person name="He F."/>
        </authorList>
    </citation>
    <scope>NUCLEOTIDE SEQUENCE [LARGE SCALE GENOMIC DNA]</scope>
    <source>
        <strain evidence="2 3">PSLESD1</strain>
    </source>
</reference>
<dbReference type="InterPro" id="IPR011047">
    <property type="entry name" value="Quinoprotein_ADH-like_sf"/>
</dbReference>
<dbReference type="InterPro" id="IPR015943">
    <property type="entry name" value="WD40/YVTN_repeat-like_dom_sf"/>
</dbReference>
<comment type="caution">
    <text evidence="2">The sequence shown here is derived from an EMBL/GenBank/DDBJ whole genome shotgun (WGS) entry which is preliminary data.</text>
</comment>
<dbReference type="RefSeq" id="WP_154207493.1">
    <property type="nucleotide sequence ID" value="NZ_WJYN01000006.1"/>
</dbReference>
<dbReference type="InterPro" id="IPR002372">
    <property type="entry name" value="PQQ_rpt_dom"/>
</dbReference>
<feature type="domain" description="Pyrrolo-quinoline quinone repeat" evidence="1">
    <location>
        <begin position="439"/>
        <end position="515"/>
    </location>
</feature>
<name>A0A7X2HP94_RALPI</name>
<accession>A0A7X2HP94</accession>
<dbReference type="Proteomes" id="UP000441032">
    <property type="component" value="Unassembled WGS sequence"/>
</dbReference>
<protein>
    <submittedName>
        <fullName evidence="2">PQQ-binding-like beta-propeller repeat protein</fullName>
    </submittedName>
</protein>
<dbReference type="EMBL" id="WJYN01000006">
    <property type="protein sequence ID" value="MRT00178.1"/>
    <property type="molecule type" value="Genomic_DNA"/>
</dbReference>
<dbReference type="SMART" id="SM00564">
    <property type="entry name" value="PQQ"/>
    <property type="match status" value="5"/>
</dbReference>
<evidence type="ECO:0000313" key="2">
    <source>
        <dbReference type="EMBL" id="MRT00178.1"/>
    </source>
</evidence>
<dbReference type="Gene3D" id="2.130.10.10">
    <property type="entry name" value="YVTN repeat-like/Quinoprotein amine dehydrogenase"/>
    <property type="match status" value="1"/>
</dbReference>
<evidence type="ECO:0000259" key="1">
    <source>
        <dbReference type="Pfam" id="PF13360"/>
    </source>
</evidence>
<dbReference type="SUPFAM" id="SSF53271">
    <property type="entry name" value="PRTase-like"/>
    <property type="match status" value="1"/>
</dbReference>
<evidence type="ECO:0000313" key="3">
    <source>
        <dbReference type="Proteomes" id="UP000441032"/>
    </source>
</evidence>
<dbReference type="InterPro" id="IPR018391">
    <property type="entry name" value="PQQ_b-propeller_rpt"/>
</dbReference>
<feature type="domain" description="Pyrrolo-quinoline quinone repeat" evidence="1">
    <location>
        <begin position="211"/>
        <end position="299"/>
    </location>
</feature>
<dbReference type="SUPFAM" id="SSF50998">
    <property type="entry name" value="Quinoprotein alcohol dehydrogenase-like"/>
    <property type="match status" value="1"/>
</dbReference>
<dbReference type="AlphaFoldDB" id="A0A7X2HP94"/>
<sequence>MIQTGYIPDAQQRSWEMLRRAIYERAVLLANDVTFDFRDLLTQARYAKAAGRLMWSLVKPFDPEVLVGPGFGAAPLLYATALAALEDGIDLAILMVRGERKDHNRKRWVEGARCPDGARAVMVDDFLGKGSAVSLVEEALAADQLSPNICALAVLFDQWRPLGSRQLSVGKFPVVSVFKRHDIGLTRDCYDAKPPAMRGAAPPFIDVPAWWRFDLNGYFDHPLKCAPVIADNAVFVADDQSRVWRFDAQTGEPVWCYESLTKPYKAIVQQLQYVDGSIVFGCYDGTVTRLDASDGAIIWRWRFDSHVHSTPVVDLQHQRLFINTEQDNYGGEAFGHLYCLAWSNGKALWNHTHGSWPPATVAYSTEHKVVVATCNDKSVICVEADSGTLLWQAHSKGLVRGKPAVAKDRVLVATESGHLQSFDLHTGAELQSRRYGKGLHHQFLQVKDDIVYTLDGSSHLIAFDIADLSIRWMSTLRSSGVWMPIFFGRHLVVLSQEGHLAVFDPQSELKLWEGSVGGDFRQPPALGSVDGIPMLVTASHHSGLKAFKIHPHYSEQRT</sequence>
<dbReference type="InterPro" id="IPR029057">
    <property type="entry name" value="PRTase-like"/>
</dbReference>
<organism evidence="2 3">
    <name type="scientific">Ralstonia pickettii</name>
    <name type="common">Burkholderia pickettii</name>
    <dbReference type="NCBI Taxonomy" id="329"/>
    <lineage>
        <taxon>Bacteria</taxon>
        <taxon>Pseudomonadati</taxon>
        <taxon>Pseudomonadota</taxon>
        <taxon>Betaproteobacteria</taxon>
        <taxon>Burkholderiales</taxon>
        <taxon>Burkholderiaceae</taxon>
        <taxon>Ralstonia</taxon>
    </lineage>
</organism>
<dbReference type="PANTHER" id="PTHR34512:SF30">
    <property type="entry name" value="OUTER MEMBRANE PROTEIN ASSEMBLY FACTOR BAMB"/>
    <property type="match status" value="1"/>
</dbReference>
<proteinExistence type="predicted"/>